<feature type="compositionally biased region" description="Basic and acidic residues" evidence="1">
    <location>
        <begin position="57"/>
        <end position="83"/>
    </location>
</feature>
<feature type="region of interest" description="Disordered" evidence="1">
    <location>
        <begin position="57"/>
        <end position="99"/>
    </location>
</feature>
<accession>A0A7J6NEB2</accession>
<dbReference type="Proteomes" id="UP000541610">
    <property type="component" value="Unassembled WGS sequence"/>
</dbReference>
<name>A0A7J6NEB2_PEROL</name>
<gene>
    <name evidence="2" type="ORF">FOZ60_012349</name>
</gene>
<feature type="compositionally biased region" description="Polar residues" evidence="1">
    <location>
        <begin position="1"/>
        <end position="10"/>
    </location>
</feature>
<evidence type="ECO:0000313" key="2">
    <source>
        <dbReference type="EMBL" id="KAF4681281.1"/>
    </source>
</evidence>
<evidence type="ECO:0000313" key="3">
    <source>
        <dbReference type="Proteomes" id="UP000541610"/>
    </source>
</evidence>
<sequence length="112" mass="12624">MAQQLPSKYIQNDEDSSGDEWYAMGSEADWNQSGSVGKDDHVDQLSVLEEMLRELEKERDAKKTIRKAEGTKLPETHAPESRRARAQTPVDASGNLGSPTRASWWYVPGRYV</sequence>
<dbReference type="EMBL" id="JABANP010000528">
    <property type="protein sequence ID" value="KAF4681281.1"/>
    <property type="molecule type" value="Genomic_DNA"/>
</dbReference>
<protein>
    <submittedName>
        <fullName evidence="2">Uncharacterized protein</fullName>
    </submittedName>
</protein>
<comment type="caution">
    <text evidence="2">The sequence shown here is derived from an EMBL/GenBank/DDBJ whole genome shotgun (WGS) entry which is preliminary data.</text>
</comment>
<organism evidence="2 3">
    <name type="scientific">Perkinsus olseni</name>
    <name type="common">Perkinsus atlanticus</name>
    <dbReference type="NCBI Taxonomy" id="32597"/>
    <lineage>
        <taxon>Eukaryota</taxon>
        <taxon>Sar</taxon>
        <taxon>Alveolata</taxon>
        <taxon>Perkinsozoa</taxon>
        <taxon>Perkinsea</taxon>
        <taxon>Perkinsida</taxon>
        <taxon>Perkinsidae</taxon>
        <taxon>Perkinsus</taxon>
    </lineage>
</organism>
<reference evidence="2 3" key="1">
    <citation type="submission" date="2020-04" db="EMBL/GenBank/DDBJ databases">
        <title>Perkinsus olseni comparative genomics.</title>
        <authorList>
            <person name="Bogema D.R."/>
        </authorList>
    </citation>
    <scope>NUCLEOTIDE SEQUENCE [LARGE SCALE GENOMIC DNA]</scope>
    <source>
        <strain evidence="2">00978-12</strain>
    </source>
</reference>
<evidence type="ECO:0000256" key="1">
    <source>
        <dbReference type="SAM" id="MobiDB-lite"/>
    </source>
</evidence>
<feature type="region of interest" description="Disordered" evidence="1">
    <location>
        <begin position="1"/>
        <end position="42"/>
    </location>
</feature>
<dbReference type="AlphaFoldDB" id="A0A7J6NEB2"/>
<proteinExistence type="predicted"/>